<name>A0A672G1B8_SALFA</name>
<evidence type="ECO:0000256" key="18">
    <source>
        <dbReference type="ARBA" id="ARBA00023295"/>
    </source>
</evidence>
<dbReference type="InterPro" id="IPR008928">
    <property type="entry name" value="6-hairpin_glycosidase_sf"/>
</dbReference>
<keyword evidence="18 30" id="KW-0326">Glycosidase</keyword>
<evidence type="ECO:0000256" key="10">
    <source>
        <dbReference type="ARBA" id="ARBA00022801"/>
    </source>
</evidence>
<keyword evidence="17" id="KW-0753">Steroid metabolism</keyword>
<keyword evidence="12" id="KW-0746">Sphingolipid metabolism</keyword>
<evidence type="ECO:0000256" key="12">
    <source>
        <dbReference type="ARBA" id="ARBA00022919"/>
    </source>
</evidence>
<dbReference type="AlphaFoldDB" id="A0A672G1B8"/>
<sequence>QKWKIQVQDSPEGMRTLSQREWGEKSTAELMSRYVSKETGYGVPKDGWRICLAHEFKEKRKPFQAKDVSLSNILEHVGLGIRYLKWWYRKTRVEKKAPFIDMFSAQPLRQIYGVPLGGIGGGTITRGWRGEFCRWQLNPGMYTYKTVTANQFTVCLRRGGQTVYQQVLSVERPPTLQGWNWGYCGEYAFYHALYPRAWTVYHLPGQNVTLTCRQVSPVIPHDYQDSSLPVAVFVWDIENRNDYALDVSIMFTVVNGSGQKDDKSGGHWNEPFHLEKEGEAVSGVLLHHCTAVNPYTLCIAAREQADREISHQTAFAPKGTCSGLWSDLLTDGRLDSPTGSSPPTPKGEKVAAALAVGCPVAAHGHGSLEFCLCWDMPTITFGSREREHSRRYTRYFGTKGDASPSLSHYALTHYRQWERSIDDWQRPVLQDSSLPSWYKSALFNELYFVADGGTVWTELHPDADVSGGLRSENGGLPAQPAVIKEYGRFAYLEGQEYRMYNTYDVHFYASFALIMLWPKLALSVQYDIAGTVVREDLTERLNLMSGRYSPFKTKNVVPHDIGDPDDEPWLRLNAYLIHDTADWKDLNLKFVLQVYRDFHLTQDSQYLQDMWPICKAVMTSEMKFDLDGDGLIENSGYADQTYDGWTVTGPSAYCGGLWLASLCVMCKMAKLVNSEEDYQHYRDILDRGSAAFDKLLWNGKYYNYDSSGRNLSNSVMSDQCAGHWFLRASGLGEGEFQAFPKEKIQGALKSIFDLNVMSFAGGQMGAVNGMRPEGVPDRSSVQSDEVWIGVVYGLAATMIHEGMREEGLRTAEGCYRTVWERLGMAFQTPEAYCEKGIFRSLAYMRPLSIWSMQLALDASQTDQTTASQPGGT</sequence>
<evidence type="ECO:0000256" key="21">
    <source>
        <dbReference type="ARBA" id="ARBA00033703"/>
    </source>
</evidence>
<evidence type="ECO:0000256" key="7">
    <source>
        <dbReference type="ARBA" id="ARBA00022548"/>
    </source>
</evidence>
<evidence type="ECO:0000256" key="9">
    <source>
        <dbReference type="ARBA" id="ARBA00022679"/>
    </source>
</evidence>
<comment type="catalytic activity">
    <reaction evidence="1">
        <text>a beta-D-glucosyl-(1&lt;-&gt;1')-N-acylsphing-4-enine + H2O = an N-acylsphing-4-enine + D-glucose</text>
        <dbReference type="Rhea" id="RHEA:13269"/>
        <dbReference type="ChEBI" id="CHEBI:4167"/>
        <dbReference type="ChEBI" id="CHEBI:15377"/>
        <dbReference type="ChEBI" id="CHEBI:22801"/>
        <dbReference type="ChEBI" id="CHEBI:52639"/>
        <dbReference type="EC" id="3.2.1.45"/>
    </reaction>
    <physiologicalReaction direction="left-to-right" evidence="1">
        <dbReference type="Rhea" id="RHEA:13270"/>
    </physiologicalReaction>
</comment>
<dbReference type="GO" id="GO:0005789">
    <property type="term" value="C:endoplasmic reticulum membrane"/>
    <property type="evidence" value="ECO:0007669"/>
    <property type="project" value="UniProtKB-SubCell"/>
</dbReference>
<dbReference type="FunFam" id="1.50.10.10:FF:000013">
    <property type="entry name" value="Non-lysosomal glucosylceramidase"/>
    <property type="match status" value="1"/>
</dbReference>
<evidence type="ECO:0000256" key="4">
    <source>
        <dbReference type="ARBA" id="ARBA00004731"/>
    </source>
</evidence>
<feature type="domain" description="Glycosyl-hydrolase family 116 catalytic region" evidence="31">
    <location>
        <begin position="487"/>
        <end position="852"/>
    </location>
</feature>
<evidence type="ECO:0000259" key="32">
    <source>
        <dbReference type="Pfam" id="PF12215"/>
    </source>
</evidence>
<evidence type="ECO:0000256" key="2">
    <source>
        <dbReference type="ARBA" id="ARBA00004255"/>
    </source>
</evidence>
<dbReference type="Pfam" id="PF04685">
    <property type="entry name" value="DUF608"/>
    <property type="match status" value="1"/>
</dbReference>
<evidence type="ECO:0000256" key="23">
    <source>
        <dbReference type="ARBA" id="ARBA00049516"/>
    </source>
</evidence>
<comment type="pathway">
    <text evidence="4">Steroid metabolism; cholesterol metabolism.</text>
</comment>
<dbReference type="PANTHER" id="PTHR12654:SF0">
    <property type="entry name" value="NON-LYSOSOMAL GLUCOSYLCERAMIDASE"/>
    <property type="match status" value="1"/>
</dbReference>
<dbReference type="InterPro" id="IPR024462">
    <property type="entry name" value="GH116_N"/>
</dbReference>
<evidence type="ECO:0000313" key="33">
    <source>
        <dbReference type="Ensembl" id="ENSSFAP00005010815.1"/>
    </source>
</evidence>
<dbReference type="PANTHER" id="PTHR12654">
    <property type="entry name" value="BILE ACID BETA-GLUCOSIDASE-RELATED"/>
    <property type="match status" value="1"/>
</dbReference>
<reference evidence="33" key="3">
    <citation type="submission" date="2025-09" db="UniProtKB">
        <authorList>
            <consortium name="Ensembl"/>
        </authorList>
    </citation>
    <scope>IDENTIFICATION</scope>
</reference>
<comment type="subcellular location">
    <subcellularLocation>
        <location evidence="3">Endoplasmic reticulum membrane</location>
        <topology evidence="3">Peripheral membrane protein</topology>
        <orientation evidence="3">Cytoplasmic side</orientation>
    </subcellularLocation>
    <subcellularLocation>
        <location evidence="2">Golgi apparatus membrane</location>
        <topology evidence="2">Peripheral membrane protein</topology>
        <orientation evidence="2">Cytoplasmic side</orientation>
    </subcellularLocation>
</comment>
<comment type="pathway">
    <text evidence="5">Sphingolipid metabolism.</text>
</comment>
<evidence type="ECO:0000256" key="27">
    <source>
        <dbReference type="ARBA" id="ARBA00051786"/>
    </source>
</evidence>
<evidence type="ECO:0000256" key="22">
    <source>
        <dbReference type="ARBA" id="ARBA00048182"/>
    </source>
</evidence>
<evidence type="ECO:0000256" key="1">
    <source>
        <dbReference type="ARBA" id="ARBA00001013"/>
    </source>
</evidence>
<comment type="pathway">
    <text evidence="6">Lipid metabolism.</text>
</comment>
<keyword evidence="14 30" id="KW-0443">Lipid metabolism</keyword>
<dbReference type="GO" id="GO:0006680">
    <property type="term" value="P:glucosylceramide catabolic process"/>
    <property type="evidence" value="ECO:0007669"/>
    <property type="project" value="InterPro"/>
</dbReference>
<evidence type="ECO:0000256" key="16">
    <source>
        <dbReference type="ARBA" id="ARBA00023166"/>
    </source>
</evidence>
<dbReference type="GO" id="GO:0000139">
    <property type="term" value="C:Golgi membrane"/>
    <property type="evidence" value="ECO:0007669"/>
    <property type="project" value="UniProtKB-SubCell"/>
</dbReference>
<dbReference type="GO" id="GO:0008203">
    <property type="term" value="P:cholesterol metabolic process"/>
    <property type="evidence" value="ECO:0007669"/>
    <property type="project" value="UniProtKB-KW"/>
</dbReference>
<proteinExistence type="inferred from homology"/>
<evidence type="ECO:0000256" key="15">
    <source>
        <dbReference type="ARBA" id="ARBA00023136"/>
    </source>
</evidence>
<comment type="catalytic activity">
    <reaction evidence="24">
        <text>a di-trans,poly-cis-dolichyl beta-D-glucosyl phosphate + chenodeoxycholate = beta-D-glucosyl-(1-&gt;3)-O-chenodeoxycholate + a di-trans,poly-cis-dolichyl phosphate + H(+)</text>
        <dbReference type="Rhea" id="RHEA:59104"/>
        <dbReference type="Rhea" id="RHEA-COMP:19498"/>
        <dbReference type="Rhea" id="RHEA-COMP:19502"/>
        <dbReference type="ChEBI" id="CHEBI:15378"/>
        <dbReference type="ChEBI" id="CHEBI:36234"/>
        <dbReference type="ChEBI" id="CHEBI:57525"/>
        <dbReference type="ChEBI" id="CHEBI:57683"/>
        <dbReference type="ChEBI" id="CHEBI:142610"/>
    </reaction>
    <physiologicalReaction direction="left-to-right" evidence="24">
        <dbReference type="Rhea" id="RHEA:59105"/>
    </physiologicalReaction>
</comment>
<comment type="similarity">
    <text evidence="28 30">Belongs to the non-lysosomal glucosylceramidase family.</text>
</comment>
<reference evidence="33" key="2">
    <citation type="submission" date="2025-08" db="UniProtKB">
        <authorList>
            <consortium name="Ensembl"/>
        </authorList>
    </citation>
    <scope>IDENTIFICATION</scope>
</reference>
<reference evidence="33" key="1">
    <citation type="submission" date="2019-06" db="EMBL/GenBank/DDBJ databases">
        <authorList>
            <consortium name="Wellcome Sanger Institute Data Sharing"/>
        </authorList>
    </citation>
    <scope>NUCLEOTIDE SEQUENCE [LARGE SCALE GENOMIC DNA]</scope>
</reference>
<keyword evidence="15 30" id="KW-0472">Membrane</keyword>
<dbReference type="Proteomes" id="UP000472267">
    <property type="component" value="Chromosome 3"/>
</dbReference>
<dbReference type="InterPro" id="IPR006775">
    <property type="entry name" value="GH116_catalytic"/>
</dbReference>
<keyword evidence="10 30" id="KW-0378">Hydrolase</keyword>
<keyword evidence="34" id="KW-1185">Reference proteome</keyword>
<evidence type="ECO:0000256" key="13">
    <source>
        <dbReference type="ARBA" id="ARBA00023034"/>
    </source>
</evidence>
<dbReference type="GO" id="GO:0005975">
    <property type="term" value="P:carbohydrate metabolic process"/>
    <property type="evidence" value="ECO:0007669"/>
    <property type="project" value="InterPro"/>
</dbReference>
<evidence type="ECO:0000256" key="11">
    <source>
        <dbReference type="ARBA" id="ARBA00022824"/>
    </source>
</evidence>
<evidence type="ECO:0000256" key="28">
    <source>
        <dbReference type="ARBA" id="ARBA00060895"/>
    </source>
</evidence>
<dbReference type="InterPro" id="IPR052566">
    <property type="entry name" value="Non-lysos_glucosylceramidase"/>
</dbReference>
<dbReference type="GO" id="GO:0004336">
    <property type="term" value="F:galactosylceramidase activity"/>
    <property type="evidence" value="ECO:0007669"/>
    <property type="project" value="UniProtKB-EC"/>
</dbReference>
<dbReference type="Gene3D" id="1.50.10.10">
    <property type="match status" value="1"/>
</dbReference>
<protein>
    <recommendedName>
        <fullName evidence="29 30">Non-lysosomal glucosylceramidase</fullName>
        <shortName evidence="30">NLGase</shortName>
        <ecNumber evidence="30">3.2.1.45</ecNumber>
    </recommendedName>
</protein>
<comment type="catalytic activity">
    <reaction evidence="19">
        <text>cholesteryl 3-beta-D-glucoside + H2O = cholesterol + D-glucose</text>
        <dbReference type="Rhea" id="RHEA:11956"/>
        <dbReference type="ChEBI" id="CHEBI:4167"/>
        <dbReference type="ChEBI" id="CHEBI:15377"/>
        <dbReference type="ChEBI" id="CHEBI:16113"/>
        <dbReference type="ChEBI" id="CHEBI:17495"/>
    </reaction>
    <physiologicalReaction direction="left-to-right" evidence="19">
        <dbReference type="Rhea" id="RHEA:11957"/>
    </physiologicalReaction>
</comment>
<comment type="catalytic activity">
    <reaction evidence="21">
        <text>1-(beta-D-galactosyl)-N-dodecanoylsphing-4-enine + cholesterol = cholesteryl 3-beta-D-galactoside + N-dodecanoylsphing-4-enine</text>
        <dbReference type="Rhea" id="RHEA:70255"/>
        <dbReference type="ChEBI" id="CHEBI:16113"/>
        <dbReference type="ChEBI" id="CHEBI:72956"/>
        <dbReference type="ChEBI" id="CHEBI:73432"/>
        <dbReference type="ChEBI" id="CHEBI:189066"/>
    </reaction>
    <physiologicalReaction direction="left-to-right" evidence="21">
        <dbReference type="Rhea" id="RHEA:70256"/>
    </physiologicalReaction>
    <physiologicalReaction direction="right-to-left" evidence="21">
        <dbReference type="Rhea" id="RHEA:70257"/>
    </physiologicalReaction>
</comment>
<dbReference type="PIRSF" id="PIRSF028944">
    <property type="entry name" value="Beta_gluc_GBA2"/>
    <property type="match status" value="1"/>
</dbReference>
<gene>
    <name evidence="33" type="primary">gba2</name>
</gene>
<comment type="catalytic activity">
    <reaction evidence="22">
        <text>a beta-D-galactosyl-(1&lt;-&gt;1')-N-acylsphing-4-enine + cholesterol = cholesteryl 3-beta-D-galactoside + an N-acylsphing-4-enine</text>
        <dbReference type="Rhea" id="RHEA:70235"/>
        <dbReference type="ChEBI" id="CHEBI:16113"/>
        <dbReference type="ChEBI" id="CHEBI:18390"/>
        <dbReference type="ChEBI" id="CHEBI:52639"/>
        <dbReference type="ChEBI" id="CHEBI:189066"/>
    </reaction>
    <physiologicalReaction direction="left-to-right" evidence="22">
        <dbReference type="Rhea" id="RHEA:70236"/>
    </physiologicalReaction>
    <physiologicalReaction direction="right-to-left" evidence="22">
        <dbReference type="Rhea" id="RHEA:70237"/>
    </physiologicalReaction>
</comment>
<evidence type="ECO:0000256" key="5">
    <source>
        <dbReference type="ARBA" id="ARBA00004991"/>
    </source>
</evidence>
<evidence type="ECO:0000256" key="24">
    <source>
        <dbReference type="ARBA" id="ARBA00051564"/>
    </source>
</evidence>
<evidence type="ECO:0000256" key="14">
    <source>
        <dbReference type="ARBA" id="ARBA00023098"/>
    </source>
</evidence>
<dbReference type="GO" id="GO:0008422">
    <property type="term" value="F:beta-glucosidase activity"/>
    <property type="evidence" value="ECO:0007669"/>
    <property type="project" value="UniProtKB-ARBA"/>
</dbReference>
<keyword evidence="9" id="KW-0808">Transferase</keyword>
<evidence type="ECO:0000313" key="34">
    <source>
        <dbReference type="Proteomes" id="UP000472267"/>
    </source>
</evidence>
<dbReference type="SUPFAM" id="SSF48208">
    <property type="entry name" value="Six-hairpin glycosidases"/>
    <property type="match status" value="1"/>
</dbReference>
<evidence type="ECO:0000256" key="25">
    <source>
        <dbReference type="ARBA" id="ARBA00051642"/>
    </source>
</evidence>
<accession>A0A672G1B8</accession>
<evidence type="ECO:0000256" key="29">
    <source>
        <dbReference type="ARBA" id="ARBA00074567"/>
    </source>
</evidence>
<keyword evidence="16" id="KW-1207">Sterol metabolism</keyword>
<feature type="domain" description="Glycosyl-hydrolase family 116 N-terminal" evidence="32">
    <location>
        <begin position="113"/>
        <end position="417"/>
    </location>
</feature>
<dbReference type="InterPro" id="IPR014551">
    <property type="entry name" value="B_Glucosidase_GBA2-typ"/>
</dbReference>
<evidence type="ECO:0000256" key="20">
    <source>
        <dbReference type="ARBA" id="ARBA00033698"/>
    </source>
</evidence>
<evidence type="ECO:0000256" key="8">
    <source>
        <dbReference type="ARBA" id="ARBA00022676"/>
    </source>
</evidence>
<keyword evidence="13" id="KW-0333">Golgi apparatus</keyword>
<keyword evidence="11" id="KW-0256">Endoplasmic reticulum</keyword>
<evidence type="ECO:0000256" key="30">
    <source>
        <dbReference type="PIRNR" id="PIRNR028944"/>
    </source>
</evidence>
<dbReference type="InterPro" id="IPR012341">
    <property type="entry name" value="6hp_glycosidase-like_sf"/>
</dbReference>
<dbReference type="GO" id="GO:0004348">
    <property type="term" value="F:glucosylceramidase activity"/>
    <property type="evidence" value="ECO:0007669"/>
    <property type="project" value="UniProtKB-EC"/>
</dbReference>
<evidence type="ECO:0000256" key="3">
    <source>
        <dbReference type="ARBA" id="ARBA00004397"/>
    </source>
</evidence>
<keyword evidence="7" id="KW-0153">Cholesterol metabolism</keyword>
<evidence type="ECO:0000259" key="31">
    <source>
        <dbReference type="Pfam" id="PF04685"/>
    </source>
</evidence>
<comment type="catalytic activity">
    <reaction evidence="23">
        <text>beta-D-glucosyl-N-(9Z-octadecenoyl)-sphing-4E-enine + cholesterol = N-(9Z-octadecenoyl)-sphing-4-enine + cholesteryl 3-beta-D-glucoside</text>
        <dbReference type="Rhea" id="RHEA:58324"/>
        <dbReference type="ChEBI" id="CHEBI:16113"/>
        <dbReference type="ChEBI" id="CHEBI:17495"/>
        <dbReference type="ChEBI" id="CHEBI:77996"/>
        <dbReference type="ChEBI" id="CHEBI:139140"/>
    </reaction>
    <physiologicalReaction direction="left-to-right" evidence="23">
        <dbReference type="Rhea" id="RHEA:58325"/>
    </physiologicalReaction>
    <physiologicalReaction direction="right-to-left" evidence="23">
        <dbReference type="Rhea" id="RHEA:58326"/>
    </physiologicalReaction>
</comment>
<dbReference type="GO" id="GO:0016757">
    <property type="term" value="F:glycosyltransferase activity"/>
    <property type="evidence" value="ECO:0007669"/>
    <property type="project" value="UniProtKB-KW"/>
</dbReference>
<comment type="catalytic activity">
    <reaction evidence="25">
        <text>beta-D-glucosyl-(1-&gt;3)-O-chenodeoxycholate + H2O = chenodeoxycholate + D-glucose</text>
        <dbReference type="Rhea" id="RHEA:58340"/>
        <dbReference type="ChEBI" id="CHEBI:4167"/>
        <dbReference type="ChEBI" id="CHEBI:15377"/>
        <dbReference type="ChEBI" id="CHEBI:36234"/>
        <dbReference type="ChEBI" id="CHEBI:142610"/>
    </reaction>
    <physiologicalReaction direction="left-to-right" evidence="25">
        <dbReference type="Rhea" id="RHEA:58341"/>
    </physiologicalReaction>
</comment>
<comment type="catalytic activity">
    <reaction evidence="27">
        <text>beta-D-glucosyl-(1-&gt;3)-O-lithocholate + H2O = lithocholate + D-glucose</text>
        <dbReference type="Rhea" id="RHEA:58344"/>
        <dbReference type="ChEBI" id="CHEBI:4167"/>
        <dbReference type="ChEBI" id="CHEBI:15377"/>
        <dbReference type="ChEBI" id="CHEBI:29744"/>
        <dbReference type="ChEBI" id="CHEBI:142611"/>
    </reaction>
    <physiologicalReaction direction="left-to-right" evidence="27">
        <dbReference type="Rhea" id="RHEA:58345"/>
    </physiologicalReaction>
</comment>
<organism evidence="33 34">
    <name type="scientific">Salarias fasciatus</name>
    <name type="common">Jewelled blenny</name>
    <name type="synonym">Blennius fasciatus</name>
    <dbReference type="NCBI Taxonomy" id="181472"/>
    <lineage>
        <taxon>Eukaryota</taxon>
        <taxon>Metazoa</taxon>
        <taxon>Chordata</taxon>
        <taxon>Craniata</taxon>
        <taxon>Vertebrata</taxon>
        <taxon>Euteleostomi</taxon>
        <taxon>Actinopterygii</taxon>
        <taxon>Neopterygii</taxon>
        <taxon>Teleostei</taxon>
        <taxon>Neoteleostei</taxon>
        <taxon>Acanthomorphata</taxon>
        <taxon>Ovalentaria</taxon>
        <taxon>Blenniimorphae</taxon>
        <taxon>Blenniiformes</taxon>
        <taxon>Blennioidei</taxon>
        <taxon>Blenniidae</taxon>
        <taxon>Salariinae</taxon>
        <taxon>Salarias</taxon>
    </lineage>
</organism>
<dbReference type="GO" id="GO:0007417">
    <property type="term" value="P:central nervous system development"/>
    <property type="evidence" value="ECO:0007669"/>
    <property type="project" value="TreeGrafter"/>
</dbReference>
<evidence type="ECO:0000256" key="26">
    <source>
        <dbReference type="ARBA" id="ARBA00051669"/>
    </source>
</evidence>
<comment type="function">
    <text evidence="30">Non-lysosomal glucosylceramidase that catalyzes the hydrolysis of glucosylceramide (GlcCer) to free glucose and ceramide.</text>
</comment>
<dbReference type="EC" id="3.2.1.45" evidence="30"/>
<comment type="catalytic activity">
    <reaction evidence="20">
        <text>a beta-D-galactosyl-(1&lt;-&gt;1')-N-acylsphing-4-enine + H2O = an N-acylsphing-4-enine + D-galactose</text>
        <dbReference type="Rhea" id="RHEA:14297"/>
        <dbReference type="ChEBI" id="CHEBI:4139"/>
        <dbReference type="ChEBI" id="CHEBI:15377"/>
        <dbReference type="ChEBI" id="CHEBI:18390"/>
        <dbReference type="ChEBI" id="CHEBI:52639"/>
        <dbReference type="EC" id="3.2.1.46"/>
    </reaction>
    <physiologicalReaction direction="left-to-right" evidence="20">
        <dbReference type="Rhea" id="RHEA:14298"/>
    </physiologicalReaction>
</comment>
<comment type="catalytic activity">
    <reaction evidence="26">
        <text>octyl beta-D-glucose + chenodeoxycholate = beta-D-glucosyl-(1-&gt;3)-O-chenodeoxycholate + octan-1-ol</text>
        <dbReference type="Rhea" id="RHEA:59108"/>
        <dbReference type="ChEBI" id="CHEBI:16188"/>
        <dbReference type="ChEBI" id="CHEBI:36234"/>
        <dbReference type="ChEBI" id="CHEBI:41128"/>
        <dbReference type="ChEBI" id="CHEBI:142610"/>
    </reaction>
    <physiologicalReaction direction="left-to-right" evidence="26">
        <dbReference type="Rhea" id="RHEA:59109"/>
    </physiologicalReaction>
</comment>
<dbReference type="Pfam" id="PF12215">
    <property type="entry name" value="Glyco_hydr_116N"/>
    <property type="match status" value="1"/>
</dbReference>
<evidence type="ECO:0000256" key="19">
    <source>
        <dbReference type="ARBA" id="ARBA00033646"/>
    </source>
</evidence>
<keyword evidence="8" id="KW-0328">Glycosyltransferase</keyword>
<dbReference type="Ensembl" id="ENSSFAT00005011283.1">
    <property type="protein sequence ID" value="ENSSFAP00005010815.1"/>
    <property type="gene ID" value="ENSSFAG00005005955.1"/>
</dbReference>
<evidence type="ECO:0000256" key="6">
    <source>
        <dbReference type="ARBA" id="ARBA00005189"/>
    </source>
</evidence>
<evidence type="ECO:0000256" key="17">
    <source>
        <dbReference type="ARBA" id="ARBA00023221"/>
    </source>
</evidence>